<evidence type="ECO:0000313" key="2">
    <source>
        <dbReference type="EMBL" id="MFI2229781.1"/>
    </source>
</evidence>
<evidence type="ECO:0000259" key="1">
    <source>
        <dbReference type="Pfam" id="PF01966"/>
    </source>
</evidence>
<protein>
    <submittedName>
        <fullName evidence="2">HD domain-containing protein</fullName>
    </submittedName>
</protein>
<comment type="caution">
    <text evidence="2">The sequence shown here is derived from an EMBL/GenBank/DDBJ whole genome shotgun (WGS) entry which is preliminary data.</text>
</comment>
<gene>
    <name evidence="2" type="ORF">ACH49Z_08005</name>
</gene>
<dbReference type="Pfam" id="PF01966">
    <property type="entry name" value="HD"/>
    <property type="match status" value="1"/>
</dbReference>
<dbReference type="PANTHER" id="PTHR35569">
    <property type="entry name" value="CYANAMIDE HYDRATASE DDI2-RELATED"/>
    <property type="match status" value="1"/>
</dbReference>
<dbReference type="InterPro" id="IPR006674">
    <property type="entry name" value="HD_domain"/>
</dbReference>
<sequence>MLTALPDSPTARAAADLAAEAAPADLLNHSYRTYLFGRCLVTSNDIDHEAAFVAAMIHDLGLTERHRGPAQFADVGAELACRFLESRGWDMNRIHLVEQAILRHTNLPAEHEPVYRLIQAGAAVDVAGLGHGEIEAEDLSEILTAFPRLDFAARMRHRFLHEVDSHPGGAFADLERTVALSERFATNPIDRLTGAA</sequence>
<keyword evidence="3" id="KW-1185">Reference proteome</keyword>
<dbReference type="PANTHER" id="PTHR35569:SF1">
    <property type="entry name" value="CYANAMIDE HYDRATASE DDI2-RELATED"/>
    <property type="match status" value="1"/>
</dbReference>
<proteinExistence type="predicted"/>
<evidence type="ECO:0000313" key="3">
    <source>
        <dbReference type="Proteomes" id="UP001611494"/>
    </source>
</evidence>
<accession>A0ABW7VT49</accession>
<dbReference type="EMBL" id="JBIRYL010000001">
    <property type="protein sequence ID" value="MFI2229781.1"/>
    <property type="molecule type" value="Genomic_DNA"/>
</dbReference>
<name>A0ABW7VT49_9NOCA</name>
<feature type="domain" description="HD" evidence="1">
    <location>
        <begin position="27"/>
        <end position="108"/>
    </location>
</feature>
<organism evidence="2 3">
    <name type="scientific">Nocardia testacea</name>
    <dbReference type="NCBI Taxonomy" id="248551"/>
    <lineage>
        <taxon>Bacteria</taxon>
        <taxon>Bacillati</taxon>
        <taxon>Actinomycetota</taxon>
        <taxon>Actinomycetes</taxon>
        <taxon>Mycobacteriales</taxon>
        <taxon>Nocardiaceae</taxon>
        <taxon>Nocardia</taxon>
    </lineage>
</organism>
<dbReference type="RefSeq" id="WP_397060864.1">
    <property type="nucleotide sequence ID" value="NZ_JBIRYL010000001.1"/>
</dbReference>
<dbReference type="Gene3D" id="1.10.3210.10">
    <property type="entry name" value="Hypothetical protein af1432"/>
    <property type="match status" value="1"/>
</dbReference>
<reference evidence="2 3" key="1">
    <citation type="submission" date="2024-10" db="EMBL/GenBank/DDBJ databases">
        <title>The Natural Products Discovery Center: Release of the First 8490 Sequenced Strains for Exploring Actinobacteria Biosynthetic Diversity.</title>
        <authorList>
            <person name="Kalkreuter E."/>
            <person name="Kautsar S.A."/>
            <person name="Yang D."/>
            <person name="Bader C.D."/>
            <person name="Teijaro C.N."/>
            <person name="Fluegel L."/>
            <person name="Davis C.M."/>
            <person name="Simpson J.R."/>
            <person name="Lauterbach L."/>
            <person name="Steele A.D."/>
            <person name="Gui C."/>
            <person name="Meng S."/>
            <person name="Li G."/>
            <person name="Viehrig K."/>
            <person name="Ye F."/>
            <person name="Su P."/>
            <person name="Kiefer A.F."/>
            <person name="Nichols A."/>
            <person name="Cepeda A.J."/>
            <person name="Yan W."/>
            <person name="Fan B."/>
            <person name="Jiang Y."/>
            <person name="Adhikari A."/>
            <person name="Zheng C.-J."/>
            <person name="Schuster L."/>
            <person name="Cowan T.M."/>
            <person name="Smanski M.J."/>
            <person name="Chevrette M.G."/>
            <person name="De Carvalho L.P.S."/>
            <person name="Shen B."/>
        </authorList>
    </citation>
    <scope>NUCLEOTIDE SEQUENCE [LARGE SCALE GENOMIC DNA]</scope>
    <source>
        <strain evidence="2 3">NPDC019377</strain>
    </source>
</reference>
<dbReference type="Proteomes" id="UP001611494">
    <property type="component" value="Unassembled WGS sequence"/>
</dbReference>
<dbReference type="SUPFAM" id="SSF109604">
    <property type="entry name" value="HD-domain/PDEase-like"/>
    <property type="match status" value="1"/>
</dbReference>